<accession>A0A6J6Q1L6</accession>
<name>A0A6J6Q1L6_9ZZZZ</name>
<evidence type="ECO:0000256" key="1">
    <source>
        <dbReference type="ARBA" id="ARBA00022679"/>
    </source>
</evidence>
<dbReference type="SUPFAM" id="SSF55729">
    <property type="entry name" value="Acyl-CoA N-acyltransferases (Nat)"/>
    <property type="match status" value="1"/>
</dbReference>
<sequence length="155" mass="16807">MRIVEDDLRGPEIAALLREHLAAMHEHSPSESVHALDLEALRAPGITFWSAWSGATLAGCGALKELDATHGELKSMRTATTHLRQGVASAILEHLVAVAADRGYRRLSLETGSGPAFEPAHALYRRHGFVACGPFGDYAADPFSRFFTRTLDRSA</sequence>
<dbReference type="InterPro" id="IPR000182">
    <property type="entry name" value="GNAT_dom"/>
</dbReference>
<dbReference type="PANTHER" id="PTHR43877">
    <property type="entry name" value="AMINOALKYLPHOSPHONATE N-ACETYLTRANSFERASE-RELATED-RELATED"/>
    <property type="match status" value="1"/>
</dbReference>
<dbReference type="CDD" id="cd04301">
    <property type="entry name" value="NAT_SF"/>
    <property type="match status" value="1"/>
</dbReference>
<dbReference type="EMBL" id="CAEZXR010000113">
    <property type="protein sequence ID" value="CAB4704422.1"/>
    <property type="molecule type" value="Genomic_DNA"/>
</dbReference>
<keyword evidence="1" id="KW-0808">Transferase</keyword>
<gene>
    <name evidence="4" type="ORF">UFOPK2579_01109</name>
</gene>
<organism evidence="4">
    <name type="scientific">freshwater metagenome</name>
    <dbReference type="NCBI Taxonomy" id="449393"/>
    <lineage>
        <taxon>unclassified sequences</taxon>
        <taxon>metagenomes</taxon>
        <taxon>ecological metagenomes</taxon>
    </lineage>
</organism>
<dbReference type="PROSITE" id="PS51186">
    <property type="entry name" value="GNAT"/>
    <property type="match status" value="1"/>
</dbReference>
<dbReference type="InterPro" id="IPR016181">
    <property type="entry name" value="Acyl_CoA_acyltransferase"/>
</dbReference>
<proteinExistence type="predicted"/>
<feature type="domain" description="N-acetyltransferase" evidence="3">
    <location>
        <begin position="8"/>
        <end position="152"/>
    </location>
</feature>
<evidence type="ECO:0000313" key="4">
    <source>
        <dbReference type="EMBL" id="CAB4704422.1"/>
    </source>
</evidence>
<dbReference type="AlphaFoldDB" id="A0A6J6Q1L6"/>
<dbReference type="GO" id="GO:0016747">
    <property type="term" value="F:acyltransferase activity, transferring groups other than amino-acyl groups"/>
    <property type="evidence" value="ECO:0007669"/>
    <property type="project" value="InterPro"/>
</dbReference>
<evidence type="ECO:0000256" key="2">
    <source>
        <dbReference type="ARBA" id="ARBA00023315"/>
    </source>
</evidence>
<keyword evidence="2" id="KW-0012">Acyltransferase</keyword>
<dbReference type="Pfam" id="PF00583">
    <property type="entry name" value="Acetyltransf_1"/>
    <property type="match status" value="1"/>
</dbReference>
<evidence type="ECO:0000259" key="3">
    <source>
        <dbReference type="PROSITE" id="PS51186"/>
    </source>
</evidence>
<reference evidence="4" key="1">
    <citation type="submission" date="2020-05" db="EMBL/GenBank/DDBJ databases">
        <authorList>
            <person name="Chiriac C."/>
            <person name="Salcher M."/>
            <person name="Ghai R."/>
            <person name="Kavagutti S V."/>
        </authorList>
    </citation>
    <scope>NUCLEOTIDE SEQUENCE</scope>
</reference>
<dbReference type="Gene3D" id="3.40.630.30">
    <property type="match status" value="1"/>
</dbReference>
<protein>
    <submittedName>
        <fullName evidence="4">Unannotated protein</fullName>
    </submittedName>
</protein>
<dbReference type="InterPro" id="IPR050832">
    <property type="entry name" value="Bact_Acetyltransf"/>
</dbReference>
<dbReference type="PANTHER" id="PTHR43877:SF5">
    <property type="entry name" value="BLL8307 PROTEIN"/>
    <property type="match status" value="1"/>
</dbReference>